<dbReference type="RefSeq" id="WP_144076076.1">
    <property type="nucleotide sequence ID" value="NZ_CP076129.1"/>
</dbReference>
<organism evidence="2 3">
    <name type="scientific">Flammeovirga kamogawensis</name>
    <dbReference type="NCBI Taxonomy" id="373891"/>
    <lineage>
        <taxon>Bacteria</taxon>
        <taxon>Pseudomonadati</taxon>
        <taxon>Bacteroidota</taxon>
        <taxon>Cytophagia</taxon>
        <taxon>Cytophagales</taxon>
        <taxon>Flammeovirgaceae</taxon>
        <taxon>Flammeovirga</taxon>
    </lineage>
</organism>
<sequence>MSKKIMLIIQFIVIMVLVCFTWLNPPVNFAIDNVTLLPFLLNLAIIGSYGTLIYFWDKTKKPSKIQMVILIFLIFSTVPVVLKGSSYFSTLGNQLLTSSGVDITAEVTHKGQSRRKKGVGMIDVYEVTYQYFTPKGESIEVTKIVNKPIYDSYVEGAELQLRYYPENPKKHITYFLIKGEY</sequence>
<evidence type="ECO:0000313" key="3">
    <source>
        <dbReference type="Proteomes" id="UP000682802"/>
    </source>
</evidence>
<keyword evidence="1" id="KW-0812">Transmembrane</keyword>
<feature type="transmembrane region" description="Helical" evidence="1">
    <location>
        <begin position="68"/>
        <end position="88"/>
    </location>
</feature>
<proteinExistence type="predicted"/>
<keyword evidence="1" id="KW-1133">Transmembrane helix</keyword>
<keyword evidence="1" id="KW-0472">Membrane</keyword>
<protein>
    <recommendedName>
        <fullName evidence="4">DUF3592 domain-containing protein</fullName>
    </recommendedName>
</protein>
<evidence type="ECO:0000256" key="1">
    <source>
        <dbReference type="SAM" id="Phobius"/>
    </source>
</evidence>
<evidence type="ECO:0000313" key="2">
    <source>
        <dbReference type="EMBL" id="QWG09401.1"/>
    </source>
</evidence>
<keyword evidence="3" id="KW-1185">Reference proteome</keyword>
<reference evidence="2 3" key="1">
    <citation type="submission" date="2021-05" db="EMBL/GenBank/DDBJ databases">
        <title>Comparative genomic studies on the polysaccharide-degrading batcterial strains of the Flammeovirga genus.</title>
        <authorList>
            <person name="Zewei F."/>
            <person name="Zheng Z."/>
            <person name="Yu L."/>
            <person name="Ruyue G."/>
            <person name="Yanhong M."/>
            <person name="Yuanyuan C."/>
            <person name="Jingyan G."/>
            <person name="Wenjun H."/>
        </authorList>
    </citation>
    <scope>NUCLEOTIDE SEQUENCE [LARGE SCALE GENOMIC DNA]</scope>
    <source>
        <strain evidence="2 3">YS10</strain>
    </source>
</reference>
<gene>
    <name evidence="2" type="ORF">KM029_22605</name>
</gene>
<accession>A0ABX8H0P5</accession>
<feature type="transmembrane region" description="Helical" evidence="1">
    <location>
        <begin position="7"/>
        <end position="24"/>
    </location>
</feature>
<feature type="transmembrane region" description="Helical" evidence="1">
    <location>
        <begin position="36"/>
        <end position="56"/>
    </location>
</feature>
<name>A0ABX8H0P5_9BACT</name>
<dbReference type="Proteomes" id="UP000682802">
    <property type="component" value="Chromosome 2"/>
</dbReference>
<dbReference type="EMBL" id="CP076129">
    <property type="protein sequence ID" value="QWG09401.1"/>
    <property type="molecule type" value="Genomic_DNA"/>
</dbReference>
<evidence type="ECO:0008006" key="4">
    <source>
        <dbReference type="Google" id="ProtNLM"/>
    </source>
</evidence>